<sequence length="272" mass="27439">MPFEADLAHALDRTTDSLDPDLTALLGGAVERGRNRRRRRRAAVVTGIGAGVGACVVIAAAAGLVVPGGLPGTRSAGSDIEPVALAMPRSAITGDQMVQALEMTLPGGRFSQVTGQSNNPSDPSGGYVANGELIVDDGQGAAMVGVSAVRLKLPLGDGDGLSCERTPARAKGDTCKLSELPSSAAVPGGAVVMTEQNAAEHPVRADTAHRWTVTVTLKSTGAQLQLVEWNSTGGGSGADTPKATRTAPPLTEQQVVAALTGPAWAPILGAVG</sequence>
<reference evidence="2" key="1">
    <citation type="journal article" date="2014" name="Int. J. Syst. Evol. Microbiol.">
        <title>Complete genome sequence of Corynebacterium casei LMG S-19264T (=DSM 44701T), isolated from a smear-ripened cheese.</title>
        <authorList>
            <consortium name="US DOE Joint Genome Institute (JGI-PGF)"/>
            <person name="Walter F."/>
            <person name="Albersmeier A."/>
            <person name="Kalinowski J."/>
            <person name="Ruckert C."/>
        </authorList>
    </citation>
    <scope>NUCLEOTIDE SEQUENCE</scope>
    <source>
        <strain evidence="2">JCM 4646</strain>
    </source>
</reference>
<comment type="caution">
    <text evidence="2">The sequence shown here is derived from an EMBL/GenBank/DDBJ whole genome shotgun (WGS) entry which is preliminary data.</text>
</comment>
<dbReference type="Proteomes" id="UP000617734">
    <property type="component" value="Unassembled WGS sequence"/>
</dbReference>
<keyword evidence="3" id="KW-1185">Reference proteome</keyword>
<dbReference type="AlphaFoldDB" id="A0A919GAW4"/>
<protein>
    <submittedName>
        <fullName evidence="2">Uncharacterized protein</fullName>
    </submittedName>
</protein>
<dbReference type="RefSeq" id="WP_190214412.1">
    <property type="nucleotide sequence ID" value="NZ_BNBO01000052.1"/>
</dbReference>
<organism evidence="2 3">
    <name type="scientific">Kitasatospora indigofera</name>
    <dbReference type="NCBI Taxonomy" id="67307"/>
    <lineage>
        <taxon>Bacteria</taxon>
        <taxon>Bacillati</taxon>
        <taxon>Actinomycetota</taxon>
        <taxon>Actinomycetes</taxon>
        <taxon>Kitasatosporales</taxon>
        <taxon>Streptomycetaceae</taxon>
        <taxon>Kitasatospora</taxon>
    </lineage>
</organism>
<gene>
    <name evidence="2" type="ORF">GCM10018781_64070</name>
</gene>
<proteinExistence type="predicted"/>
<reference evidence="2" key="2">
    <citation type="submission" date="2020-09" db="EMBL/GenBank/DDBJ databases">
        <authorList>
            <person name="Sun Q."/>
            <person name="Ohkuma M."/>
        </authorList>
    </citation>
    <scope>NUCLEOTIDE SEQUENCE</scope>
    <source>
        <strain evidence="2">JCM 4646</strain>
    </source>
</reference>
<evidence type="ECO:0000256" key="1">
    <source>
        <dbReference type="SAM" id="Phobius"/>
    </source>
</evidence>
<keyword evidence="1" id="KW-0812">Transmembrane</keyword>
<keyword evidence="1" id="KW-1133">Transmembrane helix</keyword>
<dbReference type="EMBL" id="BNBO01000052">
    <property type="protein sequence ID" value="GHH81427.1"/>
    <property type="molecule type" value="Genomic_DNA"/>
</dbReference>
<feature type="transmembrane region" description="Helical" evidence="1">
    <location>
        <begin position="42"/>
        <end position="66"/>
    </location>
</feature>
<evidence type="ECO:0000313" key="3">
    <source>
        <dbReference type="Proteomes" id="UP000617734"/>
    </source>
</evidence>
<name>A0A919GAW4_9ACTN</name>
<dbReference type="GeneID" id="95356704"/>
<keyword evidence="1" id="KW-0472">Membrane</keyword>
<accession>A0A919GAW4</accession>
<evidence type="ECO:0000313" key="2">
    <source>
        <dbReference type="EMBL" id="GHH81427.1"/>
    </source>
</evidence>